<comment type="caution">
    <text evidence="1">The sequence shown here is derived from an EMBL/GenBank/DDBJ whole genome shotgun (WGS) entry which is preliminary data.</text>
</comment>
<dbReference type="AlphaFoldDB" id="A0A1Q5ZU05"/>
<reference evidence="1 2" key="1">
    <citation type="submission" date="2016-11" db="EMBL/GenBank/DDBJ databases">
        <title>Whole Genome Sequencing of Mucilaginibacter polytrichastri RG4-7(T) isolated from the moss sample.</title>
        <authorList>
            <person name="Li Y."/>
        </authorList>
    </citation>
    <scope>NUCLEOTIDE SEQUENCE [LARGE SCALE GENOMIC DNA]</scope>
    <source>
        <strain evidence="1 2">RG4-7</strain>
    </source>
</reference>
<evidence type="ECO:0000313" key="1">
    <source>
        <dbReference type="EMBL" id="OKS85255.1"/>
    </source>
</evidence>
<dbReference type="Proteomes" id="UP000186720">
    <property type="component" value="Unassembled WGS sequence"/>
</dbReference>
<evidence type="ECO:0000313" key="2">
    <source>
        <dbReference type="Proteomes" id="UP000186720"/>
    </source>
</evidence>
<dbReference type="STRING" id="1302689.RG47T_0699"/>
<sequence length="39" mass="4672">MVYWVLTISEYLINFKTVKQKTNNTPRNNTLYYQPVSGF</sequence>
<name>A0A1Q5ZU05_9SPHI</name>
<protein>
    <submittedName>
        <fullName evidence="1">Uncharacterized protein</fullName>
    </submittedName>
</protein>
<proteinExistence type="predicted"/>
<organism evidence="1 2">
    <name type="scientific">Mucilaginibacter polytrichastri</name>
    <dbReference type="NCBI Taxonomy" id="1302689"/>
    <lineage>
        <taxon>Bacteria</taxon>
        <taxon>Pseudomonadati</taxon>
        <taxon>Bacteroidota</taxon>
        <taxon>Sphingobacteriia</taxon>
        <taxon>Sphingobacteriales</taxon>
        <taxon>Sphingobacteriaceae</taxon>
        <taxon>Mucilaginibacter</taxon>
    </lineage>
</organism>
<accession>A0A1Q5ZU05</accession>
<dbReference type="EMBL" id="MPPL01000001">
    <property type="protein sequence ID" value="OKS85255.1"/>
    <property type="molecule type" value="Genomic_DNA"/>
</dbReference>
<keyword evidence="2" id="KW-1185">Reference proteome</keyword>
<gene>
    <name evidence="1" type="ORF">RG47T_0699</name>
</gene>